<evidence type="ECO:0000313" key="1">
    <source>
        <dbReference type="EMBL" id="NCH88204.1"/>
    </source>
</evidence>
<name>A0A9Q4T4I2_9ENTR</name>
<dbReference type="AlphaFoldDB" id="A0A9Q4T4I2"/>
<accession>A0A9Q4T4I2</accession>
<dbReference type="Proteomes" id="UP000778262">
    <property type="component" value="Unassembled WGS sequence"/>
</dbReference>
<evidence type="ECO:0000313" key="2">
    <source>
        <dbReference type="Proteomes" id="UP000778262"/>
    </source>
</evidence>
<dbReference type="Pfam" id="PF11692">
    <property type="entry name" value="DUF3289"/>
    <property type="match status" value="1"/>
</dbReference>
<gene>
    <name evidence="1" type="ORF">EHJ13_12265</name>
</gene>
<proteinExistence type="predicted"/>
<dbReference type="InterPro" id="IPR017483">
    <property type="entry name" value="CHP03034"/>
</dbReference>
<dbReference type="EMBL" id="RPBY01000004">
    <property type="protein sequence ID" value="NCH88204.1"/>
    <property type="molecule type" value="Genomic_DNA"/>
</dbReference>
<organism evidence="1 2">
    <name type="scientific">Cronobacter dublinensis</name>
    <dbReference type="NCBI Taxonomy" id="413497"/>
    <lineage>
        <taxon>Bacteria</taxon>
        <taxon>Pseudomonadati</taxon>
        <taxon>Pseudomonadota</taxon>
        <taxon>Gammaproteobacteria</taxon>
        <taxon>Enterobacterales</taxon>
        <taxon>Enterobacteriaceae</taxon>
        <taxon>Cronobacter</taxon>
    </lineage>
</organism>
<protein>
    <submittedName>
        <fullName evidence="1">DUF3289 family protein</fullName>
    </submittedName>
</protein>
<sequence length="55" mass="6725">MTKSGRHEGKKFLFIDISQFQFFKAWFIFQRYERFAYRPFFTDMQATVTLEGSSR</sequence>
<dbReference type="RefSeq" id="WP_161590982.1">
    <property type="nucleotide sequence ID" value="NZ_RPBY01000004.1"/>
</dbReference>
<reference evidence="1" key="1">
    <citation type="submission" date="2018-11" db="EMBL/GenBank/DDBJ databases">
        <title>Genomics analysis of Putative Virulence Factors on Adhesion and Cytotoxicity for Cronobacter spp.</title>
        <authorList>
            <person name="Cui J."/>
        </authorList>
    </citation>
    <scope>NUCLEOTIDE SEQUENCE</scope>
    <source>
        <strain evidence="1">SD69</strain>
    </source>
</reference>
<comment type="caution">
    <text evidence="1">The sequence shown here is derived from an EMBL/GenBank/DDBJ whole genome shotgun (WGS) entry which is preliminary data.</text>
</comment>